<dbReference type="Proteomes" id="UP000290289">
    <property type="component" value="Chromosome 6"/>
</dbReference>
<dbReference type="EMBL" id="RDQH01000332">
    <property type="protein sequence ID" value="RXH95833.1"/>
    <property type="molecule type" value="Genomic_DNA"/>
</dbReference>
<dbReference type="AlphaFoldDB" id="A0A498JPP3"/>
<name>A0A498JPP3_MALDO</name>
<evidence type="ECO:0000313" key="1">
    <source>
        <dbReference type="EMBL" id="RXH95833.1"/>
    </source>
</evidence>
<accession>A0A498JPP3</accession>
<comment type="caution">
    <text evidence="1">The sequence shown here is derived from an EMBL/GenBank/DDBJ whole genome shotgun (WGS) entry which is preliminary data.</text>
</comment>
<protein>
    <submittedName>
        <fullName evidence="1">Uncharacterized protein</fullName>
    </submittedName>
</protein>
<gene>
    <name evidence="1" type="ORF">DVH24_008333</name>
</gene>
<keyword evidence="2" id="KW-1185">Reference proteome</keyword>
<proteinExistence type="predicted"/>
<organism evidence="1 2">
    <name type="scientific">Malus domestica</name>
    <name type="common">Apple</name>
    <name type="synonym">Pyrus malus</name>
    <dbReference type="NCBI Taxonomy" id="3750"/>
    <lineage>
        <taxon>Eukaryota</taxon>
        <taxon>Viridiplantae</taxon>
        <taxon>Streptophyta</taxon>
        <taxon>Embryophyta</taxon>
        <taxon>Tracheophyta</taxon>
        <taxon>Spermatophyta</taxon>
        <taxon>Magnoliopsida</taxon>
        <taxon>eudicotyledons</taxon>
        <taxon>Gunneridae</taxon>
        <taxon>Pentapetalae</taxon>
        <taxon>rosids</taxon>
        <taxon>fabids</taxon>
        <taxon>Rosales</taxon>
        <taxon>Rosaceae</taxon>
        <taxon>Amygdaloideae</taxon>
        <taxon>Maleae</taxon>
        <taxon>Malus</taxon>
    </lineage>
</organism>
<reference evidence="1 2" key="1">
    <citation type="submission" date="2018-10" db="EMBL/GenBank/DDBJ databases">
        <title>A high-quality apple genome assembly.</title>
        <authorList>
            <person name="Hu J."/>
        </authorList>
    </citation>
    <scope>NUCLEOTIDE SEQUENCE [LARGE SCALE GENOMIC DNA]</scope>
    <source>
        <strain evidence="2">cv. HFTH1</strain>
        <tissue evidence="1">Young leaf</tissue>
    </source>
</reference>
<sequence length="70" mass="7824">MNYYTFSTPPKNTVHEGLEGFKNPNDDVSIIKAFFIFVSHFSHLTRPFGSSLASGSIVTPKLSKFARKQS</sequence>
<evidence type="ECO:0000313" key="2">
    <source>
        <dbReference type="Proteomes" id="UP000290289"/>
    </source>
</evidence>